<sequence length="741" mass="84928">MLQKILLILILLTCLSSNLYATDPEIYYEQAQIAFQKEEYDGAYELFEKYLTFAPEGKQSAEAEYNMGECLYKQKNYPEALRSYQAVIDLHPDSSFVSKAYNKLGNCYWRIDAREKAAEAYRQTIKEYPNTAEAEYAQVCLTEILGNSTTQKKTAKKATPPLLPLDKGNYKKPEKTGQTEEQKLGNELNTLEKAKALFKAKDYSGARGVFQEFMKAFPKSKYSHYARLKIGETYYYEEDYGKALPEYKKVIANYPDSKYIDYAMYSAGWCHFRLKEYAESQKMFETLIKNYPQGDYMDPTKKVLPKIADLIKEEKLSGLLNIAKENCEKGNLVAAKTSMEQIMQEYPDSPSAKEAEPLLAEINKMLAETSSKVAIQQAEEKKAEVGERTKTQKQEARGKKQEVEPQTPNLAISDRKPLNKEVAVEKPKEEKPSLSDVTAAIKPDKSDDLYKKAIQYLGNEDYYRAIEIFQKILLEYPNSSYATLAKKGIDDASSSLKYRRIERLFEIAQRYYNMGEYEKAKQGFKSITEEYPETNQAQKSQKMIQQLSGVSTEQIGEEYAAAQRCYEQGNLDKALEQFKKLVAKYPQTIYAQAATGTIAIIQEKLSNKKAKDLYEEAKSLQEQGSYMEAINEYSKILEEYPAAYWTPYAQYAKAETLYAQQKYKEAINAWQKVLENFSGNDMSPHALYHIAECYEKLKDYKNASQSYLKLQQVYPESIYAKGALAELIKKQAARLKAEAEK</sequence>
<dbReference type="PROSITE" id="PS50293">
    <property type="entry name" value="TPR_REGION"/>
    <property type="match status" value="1"/>
</dbReference>
<evidence type="ECO:0000256" key="1">
    <source>
        <dbReference type="ARBA" id="ARBA00022729"/>
    </source>
</evidence>
<keyword evidence="3 6" id="KW-0802">TPR repeat</keyword>
<proteinExistence type="predicted"/>
<dbReference type="PANTHER" id="PTHR44943:SF11">
    <property type="entry name" value="CELLULOSE SYNTHASE OPERON PROTEIN C"/>
    <property type="match status" value="1"/>
</dbReference>
<evidence type="ECO:0000256" key="6">
    <source>
        <dbReference type="PROSITE-ProRule" id="PRU00339"/>
    </source>
</evidence>
<dbReference type="PANTHER" id="PTHR44943">
    <property type="entry name" value="CELLULOSE SYNTHASE OPERON PROTEIN C"/>
    <property type="match status" value="1"/>
</dbReference>
<name>A0A1J5E354_9BACT</name>
<feature type="repeat" description="TPR" evidence="6">
    <location>
        <begin position="98"/>
        <end position="131"/>
    </location>
</feature>
<dbReference type="Gene3D" id="1.25.40.10">
    <property type="entry name" value="Tetratricopeptide repeat domain"/>
    <property type="match status" value="4"/>
</dbReference>
<accession>A0A1J5E354</accession>
<feature type="chain" id="PRO_5012046224" description="Outer membrane lipoprotein BamD-like domain-containing protein" evidence="8">
    <location>
        <begin position="22"/>
        <end position="741"/>
    </location>
</feature>
<feature type="repeat" description="TPR" evidence="6">
    <location>
        <begin position="501"/>
        <end position="534"/>
    </location>
</feature>
<feature type="repeat" description="TPR" evidence="6">
    <location>
        <begin position="684"/>
        <end position="717"/>
    </location>
</feature>
<dbReference type="EMBL" id="MNYI01000198">
    <property type="protein sequence ID" value="OIP37750.1"/>
    <property type="molecule type" value="Genomic_DNA"/>
</dbReference>
<dbReference type="InterPro" id="IPR011990">
    <property type="entry name" value="TPR-like_helical_dom_sf"/>
</dbReference>
<keyword evidence="4" id="KW-0472">Membrane</keyword>
<feature type="domain" description="Outer membrane lipoprotein BamD-like" evidence="9">
    <location>
        <begin position="192"/>
        <end position="372"/>
    </location>
</feature>
<feature type="region of interest" description="Disordered" evidence="7">
    <location>
        <begin position="151"/>
        <end position="182"/>
    </location>
</feature>
<dbReference type="SUPFAM" id="SSF48452">
    <property type="entry name" value="TPR-like"/>
    <property type="match status" value="4"/>
</dbReference>
<gene>
    <name evidence="10" type="ORF">AUJ95_07700</name>
</gene>
<feature type="repeat" description="TPR" evidence="6">
    <location>
        <begin position="61"/>
        <end position="94"/>
    </location>
</feature>
<feature type="compositionally biased region" description="Basic and acidic residues" evidence="7">
    <location>
        <begin position="168"/>
        <end position="182"/>
    </location>
</feature>
<reference evidence="10 11" key="1">
    <citation type="journal article" date="2016" name="Environ. Microbiol.">
        <title>Genomic resolution of a cold subsurface aquifer community provides metabolic insights for novel microbes adapted to high CO concentrations.</title>
        <authorList>
            <person name="Probst A.J."/>
            <person name="Castelle C.J."/>
            <person name="Singh A."/>
            <person name="Brown C.T."/>
            <person name="Anantharaman K."/>
            <person name="Sharon I."/>
            <person name="Hug L.A."/>
            <person name="Burstein D."/>
            <person name="Emerson J.B."/>
            <person name="Thomas B.C."/>
            <person name="Banfield J.F."/>
        </authorList>
    </citation>
    <scope>NUCLEOTIDE SEQUENCE [LARGE SCALE GENOMIC DNA]</scope>
    <source>
        <strain evidence="10">CG2_30_40_21</strain>
    </source>
</reference>
<organism evidence="10 11">
    <name type="scientific">Candidatus Desantisbacteria bacterium CG2_30_40_21</name>
    <dbReference type="NCBI Taxonomy" id="1817895"/>
    <lineage>
        <taxon>Bacteria</taxon>
        <taxon>Candidatus Desantisiibacteriota</taxon>
    </lineage>
</organism>
<comment type="caution">
    <text evidence="10">The sequence shown here is derived from an EMBL/GenBank/DDBJ whole genome shotgun (WGS) entry which is preliminary data.</text>
</comment>
<evidence type="ECO:0000256" key="8">
    <source>
        <dbReference type="SAM" id="SignalP"/>
    </source>
</evidence>
<dbReference type="Pfam" id="PF13181">
    <property type="entry name" value="TPR_8"/>
    <property type="match status" value="1"/>
</dbReference>
<dbReference type="Pfam" id="PF13432">
    <property type="entry name" value="TPR_16"/>
    <property type="match status" value="1"/>
</dbReference>
<evidence type="ECO:0000259" key="9">
    <source>
        <dbReference type="Pfam" id="PF13525"/>
    </source>
</evidence>
<feature type="compositionally biased region" description="Low complexity" evidence="7">
    <location>
        <begin position="151"/>
        <end position="160"/>
    </location>
</feature>
<evidence type="ECO:0000256" key="2">
    <source>
        <dbReference type="ARBA" id="ARBA00022737"/>
    </source>
</evidence>
<feature type="repeat" description="TPR" evidence="6">
    <location>
        <begin position="224"/>
        <end position="257"/>
    </location>
</feature>
<evidence type="ECO:0000256" key="7">
    <source>
        <dbReference type="SAM" id="MobiDB-lite"/>
    </source>
</evidence>
<evidence type="ECO:0000256" key="4">
    <source>
        <dbReference type="ARBA" id="ARBA00023136"/>
    </source>
</evidence>
<dbReference type="Proteomes" id="UP000183085">
    <property type="component" value="Unassembled WGS sequence"/>
</dbReference>
<dbReference type="PROSITE" id="PS50005">
    <property type="entry name" value="TPR"/>
    <property type="match status" value="6"/>
</dbReference>
<feature type="compositionally biased region" description="Basic and acidic residues" evidence="7">
    <location>
        <begin position="413"/>
        <end position="433"/>
    </location>
</feature>
<feature type="compositionally biased region" description="Basic and acidic residues" evidence="7">
    <location>
        <begin position="378"/>
        <end position="403"/>
    </location>
</feature>
<feature type="region of interest" description="Disordered" evidence="7">
    <location>
        <begin position="378"/>
        <end position="436"/>
    </location>
</feature>
<dbReference type="InterPro" id="IPR019734">
    <property type="entry name" value="TPR_rpt"/>
</dbReference>
<dbReference type="SMART" id="SM00028">
    <property type="entry name" value="TPR"/>
    <property type="match status" value="11"/>
</dbReference>
<dbReference type="Pfam" id="PF13174">
    <property type="entry name" value="TPR_6"/>
    <property type="match status" value="3"/>
</dbReference>
<evidence type="ECO:0000256" key="3">
    <source>
        <dbReference type="ARBA" id="ARBA00022803"/>
    </source>
</evidence>
<dbReference type="InterPro" id="IPR051685">
    <property type="entry name" value="Ycf3/AcsC/BcsC/TPR_MFPF"/>
</dbReference>
<dbReference type="InterPro" id="IPR039565">
    <property type="entry name" value="BamD-like"/>
</dbReference>
<evidence type="ECO:0000313" key="11">
    <source>
        <dbReference type="Proteomes" id="UP000183085"/>
    </source>
</evidence>
<dbReference type="STRING" id="1817895.AUJ95_07700"/>
<keyword evidence="1 8" id="KW-0732">Signal</keyword>
<dbReference type="AlphaFoldDB" id="A0A1J5E354"/>
<dbReference type="Pfam" id="PF13424">
    <property type="entry name" value="TPR_12"/>
    <property type="match status" value="1"/>
</dbReference>
<dbReference type="Pfam" id="PF13525">
    <property type="entry name" value="YfiO"/>
    <property type="match status" value="1"/>
</dbReference>
<evidence type="ECO:0000256" key="5">
    <source>
        <dbReference type="ARBA" id="ARBA00023237"/>
    </source>
</evidence>
<dbReference type="NCBIfam" id="TIGR03302">
    <property type="entry name" value="OM_YfiO"/>
    <property type="match status" value="1"/>
</dbReference>
<keyword evidence="2" id="KW-0677">Repeat</keyword>
<protein>
    <recommendedName>
        <fullName evidence="9">Outer membrane lipoprotein BamD-like domain-containing protein</fullName>
    </recommendedName>
</protein>
<feature type="signal peptide" evidence="8">
    <location>
        <begin position="1"/>
        <end position="21"/>
    </location>
</feature>
<keyword evidence="5" id="KW-0998">Cell outer membrane</keyword>
<dbReference type="InterPro" id="IPR017689">
    <property type="entry name" value="BamD"/>
</dbReference>
<feature type="repeat" description="TPR" evidence="6">
    <location>
        <begin position="24"/>
        <end position="57"/>
    </location>
</feature>
<evidence type="ECO:0000313" key="10">
    <source>
        <dbReference type="EMBL" id="OIP37750.1"/>
    </source>
</evidence>